<evidence type="ECO:0000256" key="2">
    <source>
        <dbReference type="SAM" id="MobiDB-lite"/>
    </source>
</evidence>
<feature type="region of interest" description="Disordered" evidence="2">
    <location>
        <begin position="144"/>
        <end position="204"/>
    </location>
</feature>
<accession>A0A1S3NPT6</accession>
<dbReference type="Proteomes" id="UP001652741">
    <property type="component" value="Chromosome ssa02"/>
</dbReference>
<dbReference type="OrthoDB" id="10310835at2759"/>
<gene>
    <name evidence="4" type="primary">LOC106580547</name>
</gene>
<dbReference type="RefSeq" id="XP_014017211.1">
    <property type="nucleotide sequence ID" value="XM_014161736.2"/>
</dbReference>
<keyword evidence="1" id="KW-0175">Coiled coil</keyword>
<feature type="compositionally biased region" description="Polar residues" evidence="2">
    <location>
        <begin position="29"/>
        <end position="38"/>
    </location>
</feature>
<feature type="compositionally biased region" description="Polar residues" evidence="2">
    <location>
        <begin position="151"/>
        <end position="190"/>
    </location>
</feature>
<dbReference type="AlphaFoldDB" id="A0A1S3NPT6"/>
<feature type="region of interest" description="Disordered" evidence="2">
    <location>
        <begin position="22"/>
        <end position="47"/>
    </location>
</feature>
<name>A0A1S3NPT6_SALSA</name>
<evidence type="ECO:0000256" key="1">
    <source>
        <dbReference type="SAM" id="Coils"/>
    </source>
</evidence>
<reference evidence="4" key="1">
    <citation type="submission" date="2025-08" db="UniProtKB">
        <authorList>
            <consortium name="RefSeq"/>
        </authorList>
    </citation>
    <scope>IDENTIFICATION</scope>
</reference>
<evidence type="ECO:0000313" key="4">
    <source>
        <dbReference type="RefSeq" id="XP_014017211.1"/>
    </source>
</evidence>
<feature type="coiled-coil region" evidence="1">
    <location>
        <begin position="96"/>
        <end position="123"/>
    </location>
</feature>
<evidence type="ECO:0000313" key="3">
    <source>
        <dbReference type="Proteomes" id="UP001652741"/>
    </source>
</evidence>
<dbReference type="GeneID" id="106580547"/>
<keyword evidence="3" id="KW-1185">Reference proteome</keyword>
<organism evidence="3 4">
    <name type="scientific">Salmo salar</name>
    <name type="common">Atlantic salmon</name>
    <dbReference type="NCBI Taxonomy" id="8030"/>
    <lineage>
        <taxon>Eukaryota</taxon>
        <taxon>Metazoa</taxon>
        <taxon>Chordata</taxon>
        <taxon>Craniata</taxon>
        <taxon>Vertebrata</taxon>
        <taxon>Euteleostomi</taxon>
        <taxon>Actinopterygii</taxon>
        <taxon>Neopterygii</taxon>
        <taxon>Teleostei</taxon>
        <taxon>Protacanthopterygii</taxon>
        <taxon>Salmoniformes</taxon>
        <taxon>Salmonidae</taxon>
        <taxon>Salmoninae</taxon>
        <taxon>Salmo</taxon>
    </lineage>
</organism>
<sequence>MPEMETISIAYKSENPRLQSDRGLEVKSLVSSSNSKATPPSKGKATHRATADLYHAPKFQKAKVLYESIMLVDSSNRNEIRMIVRMIGFPLTEKQLNNIKKQEIQLLEDIKKKEIKRKELEKKWSQQQRPKWILKLIKLRQGRKPVHGSSGLKTTASQSEGGSARTSDKATSNKGQKRTASQMKGESSCTLEAPGRGQKRAASQMEQVELNSFIRFFNIPPSQKKLRVIDIYSYVFAPSHIADHTYARKNSS</sequence>
<protein>
    <submittedName>
        <fullName evidence="4">Uncharacterized protein</fullName>
    </submittedName>
</protein>
<dbReference type="KEGG" id="sasa:106580547"/>
<proteinExistence type="predicted"/>